<feature type="region of interest" description="Disordered" evidence="1">
    <location>
        <begin position="1026"/>
        <end position="1056"/>
    </location>
</feature>
<feature type="compositionally biased region" description="Polar residues" evidence="1">
    <location>
        <begin position="362"/>
        <end position="375"/>
    </location>
</feature>
<feature type="compositionally biased region" description="Low complexity" evidence="1">
    <location>
        <begin position="498"/>
        <end position="507"/>
    </location>
</feature>
<reference evidence="2" key="1">
    <citation type="journal article" date="2020" name="Stud. Mycol.">
        <title>101 Dothideomycetes genomes: a test case for predicting lifestyles and emergence of pathogens.</title>
        <authorList>
            <person name="Haridas S."/>
            <person name="Albert R."/>
            <person name="Binder M."/>
            <person name="Bloem J."/>
            <person name="Labutti K."/>
            <person name="Salamov A."/>
            <person name="Andreopoulos B."/>
            <person name="Baker S."/>
            <person name="Barry K."/>
            <person name="Bills G."/>
            <person name="Bluhm B."/>
            <person name="Cannon C."/>
            <person name="Castanera R."/>
            <person name="Culley D."/>
            <person name="Daum C."/>
            <person name="Ezra D."/>
            <person name="Gonzalez J."/>
            <person name="Henrissat B."/>
            <person name="Kuo A."/>
            <person name="Liang C."/>
            <person name="Lipzen A."/>
            <person name="Lutzoni F."/>
            <person name="Magnuson J."/>
            <person name="Mondo S."/>
            <person name="Nolan M."/>
            <person name="Ohm R."/>
            <person name="Pangilinan J."/>
            <person name="Park H.-J."/>
            <person name="Ramirez L."/>
            <person name="Alfaro M."/>
            <person name="Sun H."/>
            <person name="Tritt A."/>
            <person name="Yoshinaga Y."/>
            <person name="Zwiers L.-H."/>
            <person name="Turgeon B."/>
            <person name="Goodwin S."/>
            <person name="Spatafora J."/>
            <person name="Crous P."/>
            <person name="Grigoriev I."/>
        </authorList>
    </citation>
    <scope>NUCLEOTIDE SEQUENCE</scope>
    <source>
        <strain evidence="2">CBS 279.74</strain>
    </source>
</reference>
<feature type="region of interest" description="Disordered" evidence="1">
    <location>
        <begin position="478"/>
        <end position="598"/>
    </location>
</feature>
<dbReference type="OrthoDB" id="3538943at2759"/>
<feature type="region of interest" description="Disordered" evidence="1">
    <location>
        <begin position="292"/>
        <end position="402"/>
    </location>
</feature>
<feature type="compositionally biased region" description="Basic and acidic residues" evidence="1">
    <location>
        <begin position="716"/>
        <end position="735"/>
    </location>
</feature>
<evidence type="ECO:0008006" key="4">
    <source>
        <dbReference type="Google" id="ProtNLM"/>
    </source>
</evidence>
<evidence type="ECO:0000256" key="1">
    <source>
        <dbReference type="SAM" id="MobiDB-lite"/>
    </source>
</evidence>
<feature type="compositionally biased region" description="Polar residues" evidence="1">
    <location>
        <begin position="1365"/>
        <end position="1383"/>
    </location>
</feature>
<evidence type="ECO:0000313" key="2">
    <source>
        <dbReference type="EMBL" id="KAF2705016.1"/>
    </source>
</evidence>
<gene>
    <name evidence="2" type="ORF">K504DRAFT_460801</name>
</gene>
<accession>A0A6G1JWM8</accession>
<feature type="compositionally biased region" description="Polar residues" evidence="1">
    <location>
        <begin position="1390"/>
        <end position="1412"/>
    </location>
</feature>
<organism evidence="2 3">
    <name type="scientific">Pleomassaria siparia CBS 279.74</name>
    <dbReference type="NCBI Taxonomy" id="1314801"/>
    <lineage>
        <taxon>Eukaryota</taxon>
        <taxon>Fungi</taxon>
        <taxon>Dikarya</taxon>
        <taxon>Ascomycota</taxon>
        <taxon>Pezizomycotina</taxon>
        <taxon>Dothideomycetes</taxon>
        <taxon>Pleosporomycetidae</taxon>
        <taxon>Pleosporales</taxon>
        <taxon>Pleomassariaceae</taxon>
        <taxon>Pleomassaria</taxon>
    </lineage>
</organism>
<protein>
    <recommendedName>
        <fullName evidence="4">Telomere replication protein EST3</fullName>
    </recommendedName>
</protein>
<sequence>MPTYSPPPPPPPPSPSPSPPPHTWLAETIVTQLHLGHHWHREQLTKKLNGIKPDPDAHWIGLFEDNGSCLDITNDVDPEQSGIVQIVKVNPLTISDGSSLIEAVLSPKCSQHLRKTSHNTPIGRNRLVSIRKYTIRHTPYGPPRQRLLLILEAADYWQNIQIEGVLQAADYWQDIQKEGVLGEPTPIRSSEGVRVALQLLNNVRGEASRHTFSRQDQPDVADTMSQSVDIWDEHHECDSTLHTQIPFGTQAAGASGSRPAQNGPGKSHAQAMTSASNVDPRRAMLLGLLGGKQSHSVPRSPIPTASHSELVSRPVNNTDRSKPRTSTERPLSSNNNPRLAASIPKSGAGQSTEGLHDRQSLHMPTSTALTDNTAGAQEPPHQISEKHSSKAPKGLDTPASESDWMTGWIFSYEVTKVPKEQQSLLDKPETWQKPPPGHRFPDSNIPIKDLTELWRRHDESVAANMEVEVEASDPDFGLQIDQHESPVSEHEAEIEHASTSSAISWSPSPSPKRLKQKSELPPDSSLHIDEDEQPLNPPSTAWTKRVQPTIIQESIDIDSSNDKGTADPPSSPPLAREEEDSDEDMEMEVSVPQGLGEDNLEVSMIDVDDIPTPGLIRRANSVVQVKETPLVDRRMGLSASSISVPSCTSNHTSSAEMKETSSTSIVYGTYHEPQQRANQGLRRASADPKASNSQSQDHSQDQDEDRVHQSVLETGELGREGKRVRFPSTERDDRSVLGPSSNPTPIPGPSSYQPGLSLILTPLEADLVDVDMQSIQLEESPISAQVPLQEPNSSGNHSSTDAVHVADLQAHFTQPTSTQPHVPSVAAKKRKFENVSSKKGIRRAKRREIKVVDFGARRPLIEDLGDKSELSDGLKDARPDAEVASFDKLMRGFPLPSHHFEHGRHDDVGHADKGSENIGTVQDTDVEMEEPSLQTAHKTSLFEESANTFTTPSSGIVNVTHDKEVVSSAPQEGSIQTGPAHNQAAPIVSPSDLATFALDEHAISSTRPEDFAGEDIAMDEPVMSVDQGISTEPSGGANRQCNESSRDATPSEEEQVHEERLMQIHEQVVNKDKREISTRMPAREKDQSRLSNPNMDIASHHGTGALELPLSSKSNHLKAVESIQRPPSVITVAPTTVFERFKAAYPEYTGNAKHFMAQLKLMFELEEEEKMVPKWQWDDYLIRSLTDYKTYVMKCMDDGETQEIYNRFYKDRIEEPIHRKGILNQATLTSALNELQGNAPVVEAVIKRAPQSQISMPDEAVVNRTPSQARQSLPSSTALARSLAPKKAVDRGSARIRQSLPSSAAQNTSPASPRRKLPWASKLLAEEPPERPREERKTSSARTAIKPHGYNNQPIQRPPLKRHSSGISIASHMTSTNTPTPASTKPLARQGQTDKIVQRSHLSAASSNNTKTVGAPRSEPTASDDDPFRNMWRAHRTMTSHTGDNRYDPHAAWPQNLAGRRTVETKRGPVDVLGWKDDV</sequence>
<feature type="region of interest" description="Disordered" evidence="1">
    <location>
        <begin position="1264"/>
        <end position="1428"/>
    </location>
</feature>
<feature type="compositionally biased region" description="Basic and acidic residues" evidence="1">
    <location>
        <begin position="698"/>
        <end position="708"/>
    </location>
</feature>
<dbReference type="Proteomes" id="UP000799428">
    <property type="component" value="Unassembled WGS sequence"/>
</dbReference>
<feature type="compositionally biased region" description="Polar residues" evidence="1">
    <location>
        <begin position="293"/>
        <end position="318"/>
    </location>
</feature>
<feature type="region of interest" description="Disordered" evidence="1">
    <location>
        <begin position="1079"/>
        <end position="1108"/>
    </location>
</feature>
<feature type="compositionally biased region" description="Basic and acidic residues" evidence="1">
    <location>
        <begin position="1079"/>
        <end position="1088"/>
    </location>
</feature>
<feature type="compositionally biased region" description="Polar residues" evidence="1">
    <location>
        <begin position="968"/>
        <end position="980"/>
    </location>
</feature>
<feature type="compositionally biased region" description="Polar residues" evidence="1">
    <location>
        <begin position="1027"/>
        <end position="1043"/>
    </location>
</feature>
<feature type="region of interest" description="Disordered" evidence="1">
    <location>
        <begin position="965"/>
        <end position="986"/>
    </location>
</feature>
<feature type="region of interest" description="Disordered" evidence="1">
    <location>
        <begin position="639"/>
        <end position="753"/>
    </location>
</feature>
<feature type="compositionally biased region" description="Polar residues" evidence="1">
    <location>
        <begin position="1299"/>
        <end position="1311"/>
    </location>
</feature>
<dbReference type="EMBL" id="MU005780">
    <property type="protein sequence ID" value="KAF2705016.1"/>
    <property type="molecule type" value="Genomic_DNA"/>
</dbReference>
<evidence type="ECO:0000313" key="3">
    <source>
        <dbReference type="Proteomes" id="UP000799428"/>
    </source>
</evidence>
<feature type="region of interest" description="Disordered" evidence="1">
    <location>
        <begin position="1"/>
        <end position="21"/>
    </location>
</feature>
<proteinExistence type="predicted"/>
<feature type="compositionally biased region" description="Basic and acidic residues" evidence="1">
    <location>
        <begin position="1324"/>
        <end position="1338"/>
    </location>
</feature>
<name>A0A6G1JWM8_9PLEO</name>
<feature type="compositionally biased region" description="Polar residues" evidence="1">
    <location>
        <begin position="639"/>
        <end position="666"/>
    </location>
</feature>
<feature type="region of interest" description="Disordered" evidence="1">
    <location>
        <begin position="249"/>
        <end position="276"/>
    </location>
</feature>
<feature type="compositionally biased region" description="Basic and acidic residues" evidence="1">
    <location>
        <begin position="481"/>
        <end position="496"/>
    </location>
</feature>
<feature type="compositionally biased region" description="Acidic residues" evidence="1">
    <location>
        <begin position="577"/>
        <end position="587"/>
    </location>
</feature>
<feature type="compositionally biased region" description="Polar residues" evidence="1">
    <location>
        <begin position="1264"/>
        <end position="1279"/>
    </location>
</feature>
<keyword evidence="3" id="KW-1185">Reference proteome</keyword>
<feature type="compositionally biased region" description="Polar residues" evidence="1">
    <location>
        <begin position="328"/>
        <end position="337"/>
    </location>
</feature>